<dbReference type="KEGG" id="psco:LY89DRAFT_691822"/>
<feature type="compositionally biased region" description="Basic and acidic residues" evidence="1">
    <location>
        <begin position="178"/>
        <end position="187"/>
    </location>
</feature>
<protein>
    <submittedName>
        <fullName evidence="2">Uncharacterized protein</fullName>
    </submittedName>
</protein>
<evidence type="ECO:0000313" key="2">
    <source>
        <dbReference type="EMBL" id="KUJ07369.1"/>
    </source>
</evidence>
<name>A0A132B5V1_MOLSC</name>
<dbReference type="Proteomes" id="UP000070700">
    <property type="component" value="Unassembled WGS sequence"/>
</dbReference>
<feature type="compositionally biased region" description="Polar residues" evidence="1">
    <location>
        <begin position="44"/>
        <end position="67"/>
    </location>
</feature>
<accession>A0A132B5V1</accession>
<dbReference type="RefSeq" id="XP_018061724.1">
    <property type="nucleotide sequence ID" value="XM_018216416.1"/>
</dbReference>
<sequence length="187" mass="20090">MEEHALVPAFGEVIDVGDGGRLELAAQRPGFTPRLSSFSINANDSTTSLLSSSRKPNGSGLKQSVTASEDPDPLEVIEKLLNLPHNGRENTDGESSVGNVTTISSSSMESTEPGEFVCALRLLRSQRPRPDSSSSASPPRPADHGQIKKSKGKISEDLRKKAQKKAQQKAQRMAPTKSRVETESILL</sequence>
<evidence type="ECO:0000256" key="1">
    <source>
        <dbReference type="SAM" id="MobiDB-lite"/>
    </source>
</evidence>
<evidence type="ECO:0000313" key="3">
    <source>
        <dbReference type="Proteomes" id="UP000070700"/>
    </source>
</evidence>
<dbReference type="EMBL" id="KQ947440">
    <property type="protein sequence ID" value="KUJ07369.1"/>
    <property type="molecule type" value="Genomic_DNA"/>
</dbReference>
<keyword evidence="3" id="KW-1185">Reference proteome</keyword>
<dbReference type="AlphaFoldDB" id="A0A132B5V1"/>
<gene>
    <name evidence="2" type="ORF">LY89DRAFT_691822</name>
</gene>
<proteinExistence type="predicted"/>
<organism evidence="2 3">
    <name type="scientific">Mollisia scopiformis</name>
    <name type="common">Conifer needle endophyte fungus</name>
    <name type="synonym">Phialocephala scopiformis</name>
    <dbReference type="NCBI Taxonomy" id="149040"/>
    <lineage>
        <taxon>Eukaryota</taxon>
        <taxon>Fungi</taxon>
        <taxon>Dikarya</taxon>
        <taxon>Ascomycota</taxon>
        <taxon>Pezizomycotina</taxon>
        <taxon>Leotiomycetes</taxon>
        <taxon>Helotiales</taxon>
        <taxon>Mollisiaceae</taxon>
        <taxon>Mollisia</taxon>
    </lineage>
</organism>
<feature type="region of interest" description="Disordered" evidence="1">
    <location>
        <begin position="44"/>
        <end position="187"/>
    </location>
</feature>
<feature type="compositionally biased region" description="Low complexity" evidence="1">
    <location>
        <begin position="101"/>
        <end position="137"/>
    </location>
</feature>
<dbReference type="STRING" id="149040.A0A132B5V1"/>
<dbReference type="InParanoid" id="A0A132B5V1"/>
<dbReference type="GeneID" id="28826142"/>
<reference evidence="2 3" key="1">
    <citation type="submission" date="2015-10" db="EMBL/GenBank/DDBJ databases">
        <title>Full genome of DAOMC 229536 Phialocephala scopiformis, a fungal endophyte of spruce producing the potent anti-insectan compound rugulosin.</title>
        <authorList>
            <consortium name="DOE Joint Genome Institute"/>
            <person name="Walker A.K."/>
            <person name="Frasz S.L."/>
            <person name="Seifert K.A."/>
            <person name="Miller J.D."/>
            <person name="Mondo S.J."/>
            <person name="Labutti K."/>
            <person name="Lipzen A."/>
            <person name="Dockter R."/>
            <person name="Kennedy M."/>
            <person name="Grigoriev I.V."/>
            <person name="Spatafora J.W."/>
        </authorList>
    </citation>
    <scope>NUCLEOTIDE SEQUENCE [LARGE SCALE GENOMIC DNA]</scope>
    <source>
        <strain evidence="2 3">CBS 120377</strain>
    </source>
</reference>